<dbReference type="InterPro" id="IPR008523">
    <property type="entry name" value="DUF805"/>
</dbReference>
<gene>
    <name evidence="2" type="ORF">GLV84_02685</name>
</gene>
<feature type="transmembrane region" description="Helical" evidence="1">
    <location>
        <begin position="79"/>
        <end position="95"/>
    </location>
</feature>
<keyword evidence="1" id="KW-1133">Transmembrane helix</keyword>
<evidence type="ECO:0000313" key="3">
    <source>
        <dbReference type="Proteomes" id="UP000646308"/>
    </source>
</evidence>
<keyword evidence="1" id="KW-0812">Transmembrane</keyword>
<reference evidence="2" key="1">
    <citation type="submission" date="2019-11" db="EMBL/GenBank/DDBJ databases">
        <title>Whole genome comparisons of Staphylococcus agnetis isolates from cattle and chickens.</title>
        <authorList>
            <person name="Rhoads D."/>
            <person name="Shwani A."/>
            <person name="Adkins P."/>
            <person name="Calcutt M."/>
            <person name="Middleton J."/>
        </authorList>
    </citation>
    <scope>NUCLEOTIDE SEQUENCE</scope>
    <source>
        <strain evidence="2">1387</strain>
    </source>
</reference>
<keyword evidence="1" id="KW-0472">Membrane</keyword>
<proteinExistence type="predicted"/>
<dbReference type="GO" id="GO:0005886">
    <property type="term" value="C:plasma membrane"/>
    <property type="evidence" value="ECO:0007669"/>
    <property type="project" value="TreeGrafter"/>
</dbReference>
<evidence type="ECO:0000313" key="2">
    <source>
        <dbReference type="EMBL" id="NJI01771.1"/>
    </source>
</evidence>
<dbReference type="EMBL" id="WMFL01000041">
    <property type="protein sequence ID" value="NJI01771.1"/>
    <property type="molecule type" value="Genomic_DNA"/>
</dbReference>
<dbReference type="GeneID" id="57692806"/>
<dbReference type="PANTHER" id="PTHR34980">
    <property type="entry name" value="INNER MEMBRANE PROTEIN-RELATED-RELATED"/>
    <property type="match status" value="1"/>
</dbReference>
<accession>A0A2T4MEK1</accession>
<evidence type="ECO:0000256" key="1">
    <source>
        <dbReference type="SAM" id="Phobius"/>
    </source>
</evidence>
<dbReference type="Pfam" id="PF05656">
    <property type="entry name" value="DUF805"/>
    <property type="match status" value="1"/>
</dbReference>
<sequence>MNRTQNVLSCYKLFWTRAFDYHGRSTRKEFWHPFWINLVISFLLARFTHNVVDDIFSLIIFVPTLTVMARRLHDKNRTMLLAVILNVIGLGATILDLTTGSFSIMSNEVTPMVTAYITALAIFTVIVFILTIYVIVLMCTKGDEKPNKYGDGGTYRLLNPTTTTE</sequence>
<protein>
    <submittedName>
        <fullName evidence="2">DUF805 domain-containing protein</fullName>
    </submittedName>
</protein>
<organism evidence="2 3">
    <name type="scientific">Staphylococcus agnetis</name>
    <dbReference type="NCBI Taxonomy" id="985762"/>
    <lineage>
        <taxon>Bacteria</taxon>
        <taxon>Bacillati</taxon>
        <taxon>Bacillota</taxon>
        <taxon>Bacilli</taxon>
        <taxon>Bacillales</taxon>
        <taxon>Staphylococcaceae</taxon>
        <taxon>Staphylococcus</taxon>
    </lineage>
</organism>
<dbReference type="RefSeq" id="WP_107368521.1">
    <property type="nucleotide sequence ID" value="NZ_CP045927.1"/>
</dbReference>
<dbReference type="PANTHER" id="PTHR34980:SF2">
    <property type="entry name" value="INNER MEMBRANE PROTEIN YHAH-RELATED"/>
    <property type="match status" value="1"/>
</dbReference>
<dbReference type="AlphaFoldDB" id="A0A2T4MEK1"/>
<feature type="transmembrane region" description="Helical" evidence="1">
    <location>
        <begin position="115"/>
        <end position="139"/>
    </location>
</feature>
<comment type="caution">
    <text evidence="2">The sequence shown here is derived from an EMBL/GenBank/DDBJ whole genome shotgun (WGS) entry which is preliminary data.</text>
</comment>
<dbReference type="Proteomes" id="UP000646308">
    <property type="component" value="Unassembled WGS sequence"/>
</dbReference>
<name>A0A2T4MEK1_9STAP</name>